<evidence type="ECO:0000313" key="2">
    <source>
        <dbReference type="EMBL" id="RKS25447.1"/>
    </source>
</evidence>
<dbReference type="EMBL" id="RBLC01000001">
    <property type="protein sequence ID" value="RKS25447.1"/>
    <property type="molecule type" value="Genomic_DNA"/>
</dbReference>
<dbReference type="AlphaFoldDB" id="A0A495MHI9"/>
<protein>
    <submittedName>
        <fullName evidence="2">Uncharacterized protein</fullName>
    </submittedName>
</protein>
<keyword evidence="1" id="KW-1133">Transmembrane helix</keyword>
<feature type="transmembrane region" description="Helical" evidence="1">
    <location>
        <begin position="33"/>
        <end position="54"/>
    </location>
</feature>
<comment type="caution">
    <text evidence="2">The sequence shown here is derived from an EMBL/GenBank/DDBJ whole genome shotgun (WGS) entry which is preliminary data.</text>
</comment>
<accession>A0A495MHI9</accession>
<dbReference type="RefSeq" id="WP_121374848.1">
    <property type="nucleotide sequence ID" value="NZ_RBLC01000001.1"/>
</dbReference>
<organism evidence="2 3">
    <name type="scientific">Flavobacterium endophyticum</name>
    <dbReference type="NCBI Taxonomy" id="1540163"/>
    <lineage>
        <taxon>Bacteria</taxon>
        <taxon>Pseudomonadati</taxon>
        <taxon>Bacteroidota</taxon>
        <taxon>Flavobacteriia</taxon>
        <taxon>Flavobacteriales</taxon>
        <taxon>Flavobacteriaceae</taxon>
        <taxon>Flavobacterium</taxon>
    </lineage>
</organism>
<evidence type="ECO:0000256" key="1">
    <source>
        <dbReference type="SAM" id="Phobius"/>
    </source>
</evidence>
<feature type="transmembrane region" description="Helical" evidence="1">
    <location>
        <begin position="12"/>
        <end position="27"/>
    </location>
</feature>
<dbReference type="OrthoDB" id="1377194at2"/>
<reference evidence="2 3" key="1">
    <citation type="submission" date="2018-10" db="EMBL/GenBank/DDBJ databases">
        <title>Genomic Encyclopedia of Archaeal and Bacterial Type Strains, Phase II (KMG-II): from individual species to whole genera.</title>
        <authorList>
            <person name="Goeker M."/>
        </authorList>
    </citation>
    <scope>NUCLEOTIDE SEQUENCE [LARGE SCALE GENOMIC DNA]</scope>
    <source>
        <strain evidence="2 3">DSM 29537</strain>
    </source>
</reference>
<proteinExistence type="predicted"/>
<name>A0A495MHI9_9FLAO</name>
<gene>
    <name evidence="2" type="ORF">CLV94_0479</name>
</gene>
<dbReference type="Proteomes" id="UP000277579">
    <property type="component" value="Unassembled WGS sequence"/>
</dbReference>
<evidence type="ECO:0000313" key="3">
    <source>
        <dbReference type="Proteomes" id="UP000277579"/>
    </source>
</evidence>
<keyword evidence="3" id="KW-1185">Reference proteome</keyword>
<keyword evidence="1" id="KW-0812">Transmembrane</keyword>
<sequence length="69" mass="8030">MAFSIKNVKPLHLYILFVLLIFISRFFEGKIQALYYLFVFLGWAAFFMAARNLIKGGFGNKKHVNAKKK</sequence>
<keyword evidence="1" id="KW-0472">Membrane</keyword>